<reference evidence="1 2" key="1">
    <citation type="journal article" date="2014" name="Genome Announc.">
        <title>Draft Genome Sequence of Streptomyces roseochromogenes subsp. oscitans DS 12.976, Producer of the Aminocoumarin Antibiotic Clorobiocin.</title>
        <authorList>
            <person name="Ruckert C."/>
            <person name="Kalinowski J."/>
            <person name="Heide L."/>
            <person name="Apel A.K."/>
        </authorList>
    </citation>
    <scope>NUCLEOTIDE SEQUENCE [LARGE SCALE GENOMIC DNA]</scope>
    <source>
        <strain evidence="1 2">DS 12.976</strain>
    </source>
</reference>
<comment type="caution">
    <text evidence="1">The sequence shown here is derived from an EMBL/GenBank/DDBJ whole genome shotgun (WGS) entry which is preliminary data.</text>
</comment>
<evidence type="ECO:0000313" key="2">
    <source>
        <dbReference type="Proteomes" id="UP000017984"/>
    </source>
</evidence>
<accession>V6JG83</accession>
<dbReference type="AlphaFoldDB" id="V6JG83"/>
<gene>
    <name evidence="1" type="ORF">M878_44180</name>
</gene>
<keyword evidence="2" id="KW-1185">Reference proteome</keyword>
<dbReference type="Proteomes" id="UP000017984">
    <property type="component" value="Chromosome"/>
</dbReference>
<name>V6JG83_STRRC</name>
<sequence length="35" mass="4024">MELDVKALQHLQEEEPETGLYPCTWTCPWTSTSAE</sequence>
<organism evidence="1 2">
    <name type="scientific">Streptomyces roseochromogenus subsp. oscitans DS 12.976</name>
    <dbReference type="NCBI Taxonomy" id="1352936"/>
    <lineage>
        <taxon>Bacteria</taxon>
        <taxon>Bacillati</taxon>
        <taxon>Actinomycetota</taxon>
        <taxon>Actinomycetes</taxon>
        <taxon>Kitasatosporales</taxon>
        <taxon>Streptomycetaceae</taxon>
        <taxon>Streptomyces</taxon>
    </lineage>
</organism>
<dbReference type="HOGENOM" id="CLU_3367726_0_0_11"/>
<dbReference type="NCBIfam" id="NF038157">
    <property type="entry name" value="lanti_ALQxL"/>
    <property type="match status" value="1"/>
</dbReference>
<protein>
    <submittedName>
        <fullName evidence="1">Uncharacterized protein</fullName>
    </submittedName>
</protein>
<dbReference type="EMBL" id="AWQX01000386">
    <property type="protein sequence ID" value="EST18917.1"/>
    <property type="molecule type" value="Genomic_DNA"/>
</dbReference>
<proteinExistence type="predicted"/>
<dbReference type="RefSeq" id="WP_023553646.1">
    <property type="nucleotide sequence ID" value="NZ_CM002285.1"/>
</dbReference>
<evidence type="ECO:0000313" key="1">
    <source>
        <dbReference type="EMBL" id="EST18917.1"/>
    </source>
</evidence>
<dbReference type="STRING" id="1352936.M878_44180"/>